<protein>
    <submittedName>
        <fullName evidence="2">Hypothetical_protein</fullName>
    </submittedName>
</protein>
<accession>A0AA86TFT9</accession>
<sequence>MLGHVDQYKRISLFPLLSMNKYIEAICARVCPEPPVDAKQTDVHKIHQILAKYFTFSERISTVHVFCTSASDLKLLFDLQSLLMTHIINREVILSADFPNHSSSDCEHARQFGFLIKRLQKCDCFVSLSENYLNKMHAAVLICREAAQSESVEFRNQELI</sequence>
<evidence type="ECO:0000313" key="1">
    <source>
        <dbReference type="EMBL" id="CAI9917394.1"/>
    </source>
</evidence>
<dbReference type="EMBL" id="CATOUU010000131">
    <property type="protein sequence ID" value="CAI9917394.1"/>
    <property type="molecule type" value="Genomic_DNA"/>
</dbReference>
<keyword evidence="3" id="KW-1185">Reference proteome</keyword>
<dbReference type="Proteomes" id="UP001642409">
    <property type="component" value="Unassembled WGS sequence"/>
</dbReference>
<name>A0AA86TFT9_9EUKA</name>
<dbReference type="AlphaFoldDB" id="A0AA86TFT9"/>
<organism evidence="1">
    <name type="scientific">Hexamita inflata</name>
    <dbReference type="NCBI Taxonomy" id="28002"/>
    <lineage>
        <taxon>Eukaryota</taxon>
        <taxon>Metamonada</taxon>
        <taxon>Diplomonadida</taxon>
        <taxon>Hexamitidae</taxon>
        <taxon>Hexamitinae</taxon>
        <taxon>Hexamita</taxon>
    </lineage>
</organism>
<reference evidence="2 3" key="2">
    <citation type="submission" date="2024-07" db="EMBL/GenBank/DDBJ databases">
        <authorList>
            <person name="Akdeniz Z."/>
        </authorList>
    </citation>
    <scope>NUCLEOTIDE SEQUENCE [LARGE SCALE GENOMIC DNA]</scope>
</reference>
<gene>
    <name evidence="1" type="ORF">HINF_LOCUS5039</name>
    <name evidence="2" type="ORF">HINF_LOCUS71612</name>
</gene>
<proteinExistence type="predicted"/>
<evidence type="ECO:0000313" key="3">
    <source>
        <dbReference type="Proteomes" id="UP001642409"/>
    </source>
</evidence>
<dbReference type="EMBL" id="CAXDID020000554">
    <property type="protein sequence ID" value="CAL6102325.1"/>
    <property type="molecule type" value="Genomic_DNA"/>
</dbReference>
<reference evidence="1" key="1">
    <citation type="submission" date="2023-06" db="EMBL/GenBank/DDBJ databases">
        <authorList>
            <person name="Kurt Z."/>
        </authorList>
    </citation>
    <scope>NUCLEOTIDE SEQUENCE</scope>
</reference>
<comment type="caution">
    <text evidence="1">The sequence shown here is derived from an EMBL/GenBank/DDBJ whole genome shotgun (WGS) entry which is preliminary data.</text>
</comment>
<evidence type="ECO:0000313" key="2">
    <source>
        <dbReference type="EMBL" id="CAL6102325.1"/>
    </source>
</evidence>